<dbReference type="Proteomes" id="UP001281761">
    <property type="component" value="Unassembled WGS sequence"/>
</dbReference>
<proteinExistence type="predicted"/>
<dbReference type="PROSITE" id="PS50030">
    <property type="entry name" value="UBA"/>
    <property type="match status" value="1"/>
</dbReference>
<evidence type="ECO:0000259" key="1">
    <source>
        <dbReference type="PROSITE" id="PS50030"/>
    </source>
</evidence>
<name>A0ABQ9X6D6_9EUKA</name>
<accession>A0ABQ9X6D6</accession>
<dbReference type="InterPro" id="IPR015940">
    <property type="entry name" value="UBA"/>
</dbReference>
<dbReference type="InterPro" id="IPR009060">
    <property type="entry name" value="UBA-like_sf"/>
</dbReference>
<comment type="caution">
    <text evidence="2">The sequence shown here is derived from an EMBL/GenBank/DDBJ whole genome shotgun (WGS) entry which is preliminary data.</text>
</comment>
<dbReference type="SMART" id="SM00165">
    <property type="entry name" value="UBA"/>
    <property type="match status" value="2"/>
</dbReference>
<evidence type="ECO:0000313" key="2">
    <source>
        <dbReference type="EMBL" id="KAK2947265.1"/>
    </source>
</evidence>
<organism evidence="2 3">
    <name type="scientific">Blattamonas nauphoetae</name>
    <dbReference type="NCBI Taxonomy" id="2049346"/>
    <lineage>
        <taxon>Eukaryota</taxon>
        <taxon>Metamonada</taxon>
        <taxon>Preaxostyla</taxon>
        <taxon>Oxymonadida</taxon>
        <taxon>Blattamonas</taxon>
    </lineage>
</organism>
<reference evidence="2 3" key="1">
    <citation type="journal article" date="2022" name="bioRxiv">
        <title>Genomics of Preaxostyla Flagellates Illuminates Evolutionary Transitions and the Path Towards Mitochondrial Loss.</title>
        <authorList>
            <person name="Novak L.V.F."/>
            <person name="Treitli S.C."/>
            <person name="Pyrih J."/>
            <person name="Halakuc P."/>
            <person name="Pipaliya S.V."/>
            <person name="Vacek V."/>
            <person name="Brzon O."/>
            <person name="Soukal P."/>
            <person name="Eme L."/>
            <person name="Dacks J.B."/>
            <person name="Karnkowska A."/>
            <person name="Elias M."/>
            <person name="Hampl V."/>
        </authorList>
    </citation>
    <scope>NUCLEOTIDE SEQUENCE [LARGE SCALE GENOMIC DNA]</scope>
    <source>
        <strain evidence="2">NAU3</strain>
        <tissue evidence="2">Gut</tissue>
    </source>
</reference>
<dbReference type="InterPro" id="IPR036353">
    <property type="entry name" value="XPC-bd_sf"/>
</dbReference>
<dbReference type="Gene3D" id="1.10.8.10">
    <property type="entry name" value="DNA helicase RuvA subunit, C-terminal domain"/>
    <property type="match status" value="2"/>
</dbReference>
<gene>
    <name evidence="2" type="ORF">BLNAU_17826</name>
</gene>
<keyword evidence="3" id="KW-1185">Reference proteome</keyword>
<feature type="domain" description="UBA" evidence="1">
    <location>
        <begin position="1"/>
        <end position="41"/>
    </location>
</feature>
<evidence type="ECO:0000313" key="3">
    <source>
        <dbReference type="Proteomes" id="UP001281761"/>
    </source>
</evidence>
<dbReference type="Pfam" id="PF00627">
    <property type="entry name" value="UBA"/>
    <property type="match status" value="2"/>
</dbReference>
<sequence>MSDLTSVQRLEKLGYTTESAEEALLLVDGDFEAAAAYLKETQPEVTRKNPVIDAITKNRYFPQLKELVKNRPEAVKDIANALGKDNRDMEALINYHWARFEGILKGTIIVQDTDDDERLIDVQPQQQTWTAQDDANVSQIMEITGATKEAAEKAYRQSNRQPEAAVNRIFGD</sequence>
<protein>
    <recommendedName>
        <fullName evidence="1">UBA domain-containing protein</fullName>
    </recommendedName>
</protein>
<dbReference type="SUPFAM" id="SSF46934">
    <property type="entry name" value="UBA-like"/>
    <property type="match status" value="2"/>
</dbReference>
<dbReference type="SUPFAM" id="SSF101238">
    <property type="entry name" value="XPC-binding domain"/>
    <property type="match status" value="1"/>
</dbReference>
<dbReference type="EMBL" id="JARBJD010000206">
    <property type="protein sequence ID" value="KAK2947265.1"/>
    <property type="molecule type" value="Genomic_DNA"/>
</dbReference>